<feature type="transmembrane region" description="Helical" evidence="1">
    <location>
        <begin position="82"/>
        <end position="104"/>
    </location>
</feature>
<evidence type="ECO:0000313" key="3">
    <source>
        <dbReference type="Proteomes" id="UP000712527"/>
    </source>
</evidence>
<evidence type="ECO:0008006" key="4">
    <source>
        <dbReference type="Google" id="ProtNLM"/>
    </source>
</evidence>
<accession>A0ABS2F2A1</accession>
<feature type="transmembrane region" description="Helical" evidence="1">
    <location>
        <begin position="47"/>
        <end position="70"/>
    </location>
</feature>
<feature type="transmembrane region" description="Helical" evidence="1">
    <location>
        <begin position="110"/>
        <end position="138"/>
    </location>
</feature>
<keyword evidence="1" id="KW-0812">Transmembrane</keyword>
<dbReference type="RefSeq" id="WP_204793450.1">
    <property type="nucleotide sequence ID" value="NZ_JACSNQ010000011.1"/>
</dbReference>
<protein>
    <recommendedName>
        <fullName evidence="4">DUF2975 domain-containing protein</fullName>
    </recommendedName>
</protein>
<gene>
    <name evidence="2" type="ORF">H9X80_06075</name>
</gene>
<proteinExistence type="predicted"/>
<dbReference type="EMBL" id="JACSNQ010000011">
    <property type="protein sequence ID" value="MBM6775106.1"/>
    <property type="molecule type" value="Genomic_DNA"/>
</dbReference>
<feature type="transmembrane region" description="Helical" evidence="1">
    <location>
        <begin position="7"/>
        <end position="27"/>
    </location>
</feature>
<keyword evidence="1" id="KW-0472">Membrane</keyword>
<name>A0ABS2F2A1_9ACTN</name>
<keyword evidence="3" id="KW-1185">Reference proteome</keyword>
<organism evidence="2 3">
    <name type="scientific">Olsenella profusa</name>
    <dbReference type="NCBI Taxonomy" id="138595"/>
    <lineage>
        <taxon>Bacteria</taxon>
        <taxon>Bacillati</taxon>
        <taxon>Actinomycetota</taxon>
        <taxon>Coriobacteriia</taxon>
        <taxon>Coriobacteriales</taxon>
        <taxon>Atopobiaceae</taxon>
        <taxon>Olsenella</taxon>
    </lineage>
</organism>
<evidence type="ECO:0000313" key="2">
    <source>
        <dbReference type="EMBL" id="MBM6775106.1"/>
    </source>
</evidence>
<reference evidence="2 3" key="1">
    <citation type="journal article" date="2021" name="Sci. Rep.">
        <title>The distribution of antibiotic resistance genes in chicken gut microbiota commensals.</title>
        <authorList>
            <person name="Juricova H."/>
            <person name="Matiasovicova J."/>
            <person name="Kubasova T."/>
            <person name="Cejkova D."/>
            <person name="Rychlik I."/>
        </authorList>
    </citation>
    <scope>NUCLEOTIDE SEQUENCE [LARGE SCALE GENOMIC DNA]</scope>
    <source>
        <strain evidence="2 3">An794</strain>
    </source>
</reference>
<comment type="caution">
    <text evidence="2">The sequence shown here is derived from an EMBL/GenBank/DDBJ whole genome shotgun (WGS) entry which is preliminary data.</text>
</comment>
<dbReference type="Proteomes" id="UP000712527">
    <property type="component" value="Unassembled WGS sequence"/>
</dbReference>
<evidence type="ECO:0000256" key="1">
    <source>
        <dbReference type="SAM" id="Phobius"/>
    </source>
</evidence>
<sequence length="161" mass="17290">MRKSTFIGNFVAWVVVAAVCIAFLAWYHMSDMTVVADVLGDSPLAQLGVVLAAPVLLYAIGVILGLMVLWFKKITLGHAFKLLWRVLGIVGLAVLALAAVPLLGGDAAQAFMWASVIVVYVSVAAPILIMVFGFFYALGCAGTDKSRRGPFAKYLPDDHFE</sequence>
<keyword evidence="1" id="KW-1133">Transmembrane helix</keyword>